<keyword evidence="3" id="KW-0274">FAD</keyword>
<keyword evidence="2" id="KW-0285">Flavoprotein</keyword>
<evidence type="ECO:0000313" key="7">
    <source>
        <dbReference type="Proteomes" id="UP000559256"/>
    </source>
</evidence>
<dbReference type="OrthoDB" id="10016252at2759"/>
<keyword evidence="4" id="KW-0560">Oxidoreductase</keyword>
<accession>A0A8H5GJH1</accession>
<dbReference type="InterPro" id="IPR050641">
    <property type="entry name" value="RIFMO-like"/>
</dbReference>
<feature type="domain" description="FAD-binding" evidence="5">
    <location>
        <begin position="10"/>
        <end position="175"/>
    </location>
</feature>
<dbReference type="InterPro" id="IPR002938">
    <property type="entry name" value="FAD-bd"/>
</dbReference>
<proteinExistence type="predicted"/>
<dbReference type="PANTHER" id="PTHR43004:SF19">
    <property type="entry name" value="BINDING MONOOXYGENASE, PUTATIVE (JCVI)-RELATED"/>
    <property type="match status" value="1"/>
</dbReference>
<comment type="cofactor">
    <cofactor evidence="1">
        <name>FAD</name>
        <dbReference type="ChEBI" id="CHEBI:57692"/>
    </cofactor>
</comment>
<organism evidence="6 7">
    <name type="scientific">Tetrapyrgos nigripes</name>
    <dbReference type="NCBI Taxonomy" id="182062"/>
    <lineage>
        <taxon>Eukaryota</taxon>
        <taxon>Fungi</taxon>
        <taxon>Dikarya</taxon>
        <taxon>Basidiomycota</taxon>
        <taxon>Agaricomycotina</taxon>
        <taxon>Agaricomycetes</taxon>
        <taxon>Agaricomycetidae</taxon>
        <taxon>Agaricales</taxon>
        <taxon>Marasmiineae</taxon>
        <taxon>Marasmiaceae</taxon>
        <taxon>Tetrapyrgos</taxon>
    </lineage>
</organism>
<feature type="domain" description="FAD-binding" evidence="5">
    <location>
        <begin position="337"/>
        <end position="377"/>
    </location>
</feature>
<evidence type="ECO:0000256" key="2">
    <source>
        <dbReference type="ARBA" id="ARBA00022630"/>
    </source>
</evidence>
<evidence type="ECO:0000313" key="6">
    <source>
        <dbReference type="EMBL" id="KAF5366244.1"/>
    </source>
</evidence>
<dbReference type="GO" id="GO:0016709">
    <property type="term" value="F:oxidoreductase activity, acting on paired donors, with incorporation or reduction of molecular oxygen, NAD(P)H as one donor, and incorporation of one atom of oxygen"/>
    <property type="evidence" value="ECO:0007669"/>
    <property type="project" value="UniProtKB-ARBA"/>
</dbReference>
<sequence length="451" mass="49073">MMSQQPPTQAKVLIVGAGPSGLTTAVSLIKHGIAVQDIVIIDSVLQGENTSRAVVLHAATLEALESIGCVDGLNSSGLHMQRMRLQGGNGSTIITNDLSSLQPYTKFPYACVISQAHTEIELHRELETLGGHVFRPLKAVGMKPVENGLQVSFEADQTITAQYVIAADGARSVVHTLSRWYLLRRPDGLDKDESTDPRTSQIILADVSFDSNLEHIFPTDPYVGSLSICSDGIFLIAPLAHPKAKSTVYDATEPIYRIGFSVPLDKGEAPSHPGIEVLQSYVGAQGPMVISSDPSRNPGKPVHLKQVYWSTRFRTHSAIADIFFKRIRGDTEEENGGIVMLVGDAAHIHSPIGGQGMNLAIRDAVGLGAIVAKHIQSTDANINSNLQTLQDFAQERHGKALKQIAMTKRFTRLVSSLMNPWSIGYWALYVLGNIPFFRRMLVWQLSGLGNR</sequence>
<reference evidence="6 7" key="1">
    <citation type="journal article" date="2020" name="ISME J.">
        <title>Uncovering the hidden diversity of litter-decomposition mechanisms in mushroom-forming fungi.</title>
        <authorList>
            <person name="Floudas D."/>
            <person name="Bentzer J."/>
            <person name="Ahren D."/>
            <person name="Johansson T."/>
            <person name="Persson P."/>
            <person name="Tunlid A."/>
        </authorList>
    </citation>
    <scope>NUCLEOTIDE SEQUENCE [LARGE SCALE GENOMIC DNA]</scope>
    <source>
        <strain evidence="6 7">CBS 291.85</strain>
    </source>
</reference>
<dbReference type="PANTHER" id="PTHR43004">
    <property type="entry name" value="TRK SYSTEM POTASSIUM UPTAKE PROTEIN"/>
    <property type="match status" value="1"/>
</dbReference>
<dbReference type="PRINTS" id="PR00420">
    <property type="entry name" value="RNGMNOXGNASE"/>
</dbReference>
<protein>
    <recommendedName>
        <fullName evidence="5">FAD-binding domain-containing protein</fullName>
    </recommendedName>
</protein>
<gene>
    <name evidence="6" type="ORF">D9758_005742</name>
</gene>
<dbReference type="AlphaFoldDB" id="A0A8H5GJH1"/>
<evidence type="ECO:0000259" key="5">
    <source>
        <dbReference type="Pfam" id="PF01494"/>
    </source>
</evidence>
<dbReference type="SUPFAM" id="SSF51905">
    <property type="entry name" value="FAD/NAD(P)-binding domain"/>
    <property type="match status" value="1"/>
</dbReference>
<evidence type="ECO:0000256" key="3">
    <source>
        <dbReference type="ARBA" id="ARBA00022827"/>
    </source>
</evidence>
<name>A0A8H5GJH1_9AGAR</name>
<dbReference type="Gene3D" id="3.50.50.60">
    <property type="entry name" value="FAD/NAD(P)-binding domain"/>
    <property type="match status" value="2"/>
</dbReference>
<dbReference type="InterPro" id="IPR036188">
    <property type="entry name" value="FAD/NAD-bd_sf"/>
</dbReference>
<dbReference type="Pfam" id="PF01494">
    <property type="entry name" value="FAD_binding_3"/>
    <property type="match status" value="2"/>
</dbReference>
<comment type="caution">
    <text evidence="6">The sequence shown here is derived from an EMBL/GenBank/DDBJ whole genome shotgun (WGS) entry which is preliminary data.</text>
</comment>
<evidence type="ECO:0000256" key="4">
    <source>
        <dbReference type="ARBA" id="ARBA00023002"/>
    </source>
</evidence>
<keyword evidence="7" id="KW-1185">Reference proteome</keyword>
<dbReference type="GO" id="GO:0071949">
    <property type="term" value="F:FAD binding"/>
    <property type="evidence" value="ECO:0007669"/>
    <property type="project" value="InterPro"/>
</dbReference>
<dbReference type="Proteomes" id="UP000559256">
    <property type="component" value="Unassembled WGS sequence"/>
</dbReference>
<dbReference type="EMBL" id="JAACJM010000024">
    <property type="protein sequence ID" value="KAF5366244.1"/>
    <property type="molecule type" value="Genomic_DNA"/>
</dbReference>
<evidence type="ECO:0000256" key="1">
    <source>
        <dbReference type="ARBA" id="ARBA00001974"/>
    </source>
</evidence>